<dbReference type="InterPro" id="IPR036388">
    <property type="entry name" value="WH-like_DNA-bd_sf"/>
</dbReference>
<accession>A0A162A6J3</accession>
<dbReference type="SMART" id="SM00345">
    <property type="entry name" value="HTH_GNTR"/>
    <property type="match status" value="1"/>
</dbReference>
<gene>
    <name evidence="7" type="ORF">N482_02640</name>
</gene>
<dbReference type="Pfam" id="PF00392">
    <property type="entry name" value="GntR"/>
    <property type="match status" value="1"/>
</dbReference>
<dbReference type="GO" id="GO:0003677">
    <property type="term" value="F:DNA binding"/>
    <property type="evidence" value="ECO:0007669"/>
    <property type="project" value="UniProtKB-KW"/>
</dbReference>
<dbReference type="AlphaFoldDB" id="A0A162A6J3"/>
<evidence type="ECO:0000313" key="7">
    <source>
        <dbReference type="EMBL" id="KZN44913.1"/>
    </source>
</evidence>
<evidence type="ECO:0000256" key="3">
    <source>
        <dbReference type="ARBA" id="ARBA00023015"/>
    </source>
</evidence>
<dbReference type="Gene3D" id="1.10.10.10">
    <property type="entry name" value="Winged helix-like DNA-binding domain superfamily/Winged helix DNA-binding domain"/>
    <property type="match status" value="1"/>
</dbReference>
<evidence type="ECO:0000256" key="1">
    <source>
        <dbReference type="ARBA" id="ARBA00005384"/>
    </source>
</evidence>
<dbReference type="SUPFAM" id="SSF46785">
    <property type="entry name" value="Winged helix' DNA-binding domain"/>
    <property type="match status" value="1"/>
</dbReference>
<comment type="similarity">
    <text evidence="1">In the C-terminal section; belongs to the class-I pyridoxal-phosphate-dependent aminotransferase family.</text>
</comment>
<dbReference type="SUPFAM" id="SSF53383">
    <property type="entry name" value="PLP-dependent transferases"/>
    <property type="match status" value="1"/>
</dbReference>
<dbReference type="Pfam" id="PF00155">
    <property type="entry name" value="Aminotran_1_2"/>
    <property type="match status" value="1"/>
</dbReference>
<dbReference type="CDD" id="cd00609">
    <property type="entry name" value="AAT_like"/>
    <property type="match status" value="1"/>
</dbReference>
<evidence type="ECO:0000256" key="2">
    <source>
        <dbReference type="ARBA" id="ARBA00022898"/>
    </source>
</evidence>
<dbReference type="InterPro" id="IPR051446">
    <property type="entry name" value="HTH_trans_reg/aminotransferase"/>
</dbReference>
<reference evidence="7 8" key="1">
    <citation type="submission" date="2013-07" db="EMBL/GenBank/DDBJ databases">
        <title>Comparative Genomic and Metabolomic Analysis of Twelve Strains of Pseudoalteromonas luteoviolacea.</title>
        <authorList>
            <person name="Vynne N.G."/>
            <person name="Mansson M."/>
            <person name="Gram L."/>
        </authorList>
    </citation>
    <scope>NUCLEOTIDE SEQUENCE [LARGE SCALE GENOMIC DNA]</scope>
    <source>
        <strain evidence="7 8">NCIMB 1942</strain>
    </source>
</reference>
<dbReference type="RefSeq" id="WP_063378118.1">
    <property type="nucleotide sequence ID" value="NZ_AUXT01000183.1"/>
</dbReference>
<dbReference type="GO" id="GO:0003700">
    <property type="term" value="F:DNA-binding transcription factor activity"/>
    <property type="evidence" value="ECO:0007669"/>
    <property type="project" value="InterPro"/>
</dbReference>
<dbReference type="InterPro" id="IPR015424">
    <property type="entry name" value="PyrdxlP-dep_Trfase"/>
</dbReference>
<dbReference type="PATRIC" id="fig|1365253.3.peg.3681"/>
<sequence length="479" mass="53847">MFSGRPLDSNTQQAKYVQLASQIREAIQAGQLKPGDELPSARQLGLLFEVNRHTVMTAMQNLVAEGWLLSRVRKGYQVNTQLPIVDSVGTLQKTDETGPINPQFAYTVEHEDLTLPTKYKYNFAGGLPDVAFFPFDEFRRSMNRVCRNASAASLHYQSVAGELSLRTQLQHYLRTARGLTCDDILVCNGSQEALFLIGQAFIQAGLGVAMEALGYPPARKAFQAAGAQIYDLEQDKHGLCVDSLARCLSKNSVKLLYLTPLHQYPTTVTMPVSRRMEIYRLCVQHGVFIIEDDYDHEFHYSCPPLQPMAANDPAQIVIYLATFSKIMFAGARMGYVTGSEAVLKHLIALKQIVNHKNDALMQLAVADWMAAGNFERHLRRMTKLYRQRCDVMDRLLQSYQKQGFDIEYIKPQGGMAYWVDLKQDVSQLPKKLLQAGINAHLEQSFCHSPRACYTHIRLGFAGQAEQDIENGLDALFSLL</sequence>
<dbReference type="PANTHER" id="PTHR46577:SF1">
    <property type="entry name" value="HTH-TYPE TRANSCRIPTIONAL REGULATORY PROTEIN GABR"/>
    <property type="match status" value="1"/>
</dbReference>
<keyword evidence="5" id="KW-0804">Transcription</keyword>
<keyword evidence="4" id="KW-0238">DNA-binding</keyword>
<evidence type="ECO:0000259" key="6">
    <source>
        <dbReference type="PROSITE" id="PS50949"/>
    </source>
</evidence>
<dbReference type="Proteomes" id="UP000076587">
    <property type="component" value="Unassembled WGS sequence"/>
</dbReference>
<dbReference type="PROSITE" id="PS50949">
    <property type="entry name" value="HTH_GNTR"/>
    <property type="match status" value="1"/>
</dbReference>
<dbReference type="InterPro" id="IPR000524">
    <property type="entry name" value="Tscrpt_reg_HTH_GntR"/>
</dbReference>
<dbReference type="InterPro" id="IPR036390">
    <property type="entry name" value="WH_DNA-bd_sf"/>
</dbReference>
<protein>
    <recommendedName>
        <fullName evidence="6">HTH gntR-type domain-containing protein</fullName>
    </recommendedName>
</protein>
<dbReference type="CDD" id="cd07377">
    <property type="entry name" value="WHTH_GntR"/>
    <property type="match status" value="1"/>
</dbReference>
<dbReference type="Gene3D" id="3.40.640.10">
    <property type="entry name" value="Type I PLP-dependent aspartate aminotransferase-like (Major domain)"/>
    <property type="match status" value="1"/>
</dbReference>
<organism evidence="7 8">
    <name type="scientific">Pseudoalteromonas luteoviolacea NCIMB 1942</name>
    <dbReference type="NCBI Taxonomy" id="1365253"/>
    <lineage>
        <taxon>Bacteria</taxon>
        <taxon>Pseudomonadati</taxon>
        <taxon>Pseudomonadota</taxon>
        <taxon>Gammaproteobacteria</taxon>
        <taxon>Alteromonadales</taxon>
        <taxon>Pseudoalteromonadaceae</taxon>
        <taxon>Pseudoalteromonas</taxon>
    </lineage>
</organism>
<proteinExistence type="inferred from homology"/>
<dbReference type="EMBL" id="AUXT01000183">
    <property type="protein sequence ID" value="KZN44913.1"/>
    <property type="molecule type" value="Genomic_DNA"/>
</dbReference>
<dbReference type="InterPro" id="IPR004839">
    <property type="entry name" value="Aminotransferase_I/II_large"/>
</dbReference>
<dbReference type="GO" id="GO:0030170">
    <property type="term" value="F:pyridoxal phosphate binding"/>
    <property type="evidence" value="ECO:0007669"/>
    <property type="project" value="InterPro"/>
</dbReference>
<evidence type="ECO:0000313" key="8">
    <source>
        <dbReference type="Proteomes" id="UP000076587"/>
    </source>
</evidence>
<evidence type="ECO:0000256" key="5">
    <source>
        <dbReference type="ARBA" id="ARBA00023163"/>
    </source>
</evidence>
<dbReference type="InterPro" id="IPR015421">
    <property type="entry name" value="PyrdxlP-dep_Trfase_major"/>
</dbReference>
<keyword evidence="2" id="KW-0663">Pyridoxal phosphate</keyword>
<keyword evidence="3" id="KW-0805">Transcription regulation</keyword>
<dbReference type="OrthoDB" id="9808770at2"/>
<evidence type="ECO:0000256" key="4">
    <source>
        <dbReference type="ARBA" id="ARBA00023125"/>
    </source>
</evidence>
<comment type="caution">
    <text evidence="7">The sequence shown here is derived from an EMBL/GenBank/DDBJ whole genome shotgun (WGS) entry which is preliminary data.</text>
</comment>
<feature type="domain" description="HTH gntR-type" evidence="6">
    <location>
        <begin position="13"/>
        <end position="81"/>
    </location>
</feature>
<dbReference type="PANTHER" id="PTHR46577">
    <property type="entry name" value="HTH-TYPE TRANSCRIPTIONAL REGULATORY PROTEIN GABR"/>
    <property type="match status" value="1"/>
</dbReference>
<name>A0A162A6J3_9GAMM</name>